<protein>
    <submittedName>
        <fullName evidence="4">D-alanyl-D-alanine carboxypeptidase</fullName>
        <ecNumber evidence="4">3.4.16.4</ecNumber>
    </submittedName>
</protein>
<evidence type="ECO:0000256" key="1">
    <source>
        <dbReference type="SAM" id="MobiDB-lite"/>
    </source>
</evidence>
<feature type="compositionally biased region" description="Polar residues" evidence="1">
    <location>
        <begin position="1"/>
        <end position="14"/>
    </location>
</feature>
<feature type="domain" description="D-alanyl-D-alanine carboxypeptidase-like core" evidence="3">
    <location>
        <begin position="155"/>
        <end position="269"/>
    </location>
</feature>
<dbReference type="CDD" id="cd14852">
    <property type="entry name" value="LD-carboxypeptidase"/>
    <property type="match status" value="1"/>
</dbReference>
<dbReference type="EC" id="3.4.16.4" evidence="4"/>
<keyword evidence="4" id="KW-0121">Carboxypeptidase</keyword>
<dbReference type="SUPFAM" id="SSF55166">
    <property type="entry name" value="Hedgehog/DD-peptidase"/>
    <property type="match status" value="1"/>
</dbReference>
<dbReference type="InterPro" id="IPR058193">
    <property type="entry name" value="VanY/YodJ_core_dom"/>
</dbReference>
<dbReference type="Gene3D" id="3.30.1380.10">
    <property type="match status" value="1"/>
</dbReference>
<dbReference type="EMBL" id="LJZR01000008">
    <property type="protein sequence ID" value="KPQ36049.1"/>
    <property type="molecule type" value="Genomic_DNA"/>
</dbReference>
<dbReference type="GO" id="GO:0009002">
    <property type="term" value="F:serine-type D-Ala-D-Ala carboxypeptidase activity"/>
    <property type="evidence" value="ECO:0007669"/>
    <property type="project" value="UniProtKB-EC"/>
</dbReference>
<dbReference type="PANTHER" id="PTHR34385">
    <property type="entry name" value="D-ALANYL-D-ALANINE CARBOXYPEPTIDASE"/>
    <property type="match status" value="1"/>
</dbReference>
<organism evidence="4 5">
    <name type="scientific">Phormidesmis priestleyi Ana</name>
    <dbReference type="NCBI Taxonomy" id="1666911"/>
    <lineage>
        <taxon>Bacteria</taxon>
        <taxon>Bacillati</taxon>
        <taxon>Cyanobacteriota</taxon>
        <taxon>Cyanophyceae</taxon>
        <taxon>Leptolyngbyales</taxon>
        <taxon>Leptolyngbyaceae</taxon>
        <taxon>Phormidesmis</taxon>
    </lineage>
</organism>
<evidence type="ECO:0000313" key="5">
    <source>
        <dbReference type="Proteomes" id="UP000050465"/>
    </source>
</evidence>
<dbReference type="GO" id="GO:0006508">
    <property type="term" value="P:proteolysis"/>
    <property type="evidence" value="ECO:0007669"/>
    <property type="project" value="InterPro"/>
</dbReference>
<comment type="caution">
    <text evidence="4">The sequence shown here is derived from an EMBL/GenBank/DDBJ whole genome shotgun (WGS) entry which is preliminary data.</text>
</comment>
<proteinExistence type="predicted"/>
<keyword evidence="2" id="KW-0472">Membrane</keyword>
<keyword evidence="4" id="KW-0378">Hydrolase</keyword>
<feature type="region of interest" description="Disordered" evidence="1">
    <location>
        <begin position="271"/>
        <end position="290"/>
    </location>
</feature>
<dbReference type="Pfam" id="PF02557">
    <property type="entry name" value="VanY"/>
    <property type="match status" value="1"/>
</dbReference>
<reference evidence="4 5" key="1">
    <citation type="submission" date="2015-09" db="EMBL/GenBank/DDBJ databases">
        <title>Identification and resolution of microdiversity through metagenomic sequencing of parallel consortia.</title>
        <authorList>
            <person name="Nelson W.C."/>
            <person name="Romine M.F."/>
            <person name="Lindemann S.R."/>
        </authorList>
    </citation>
    <scope>NUCLEOTIDE SEQUENCE [LARGE SCALE GENOMIC DNA]</scope>
    <source>
        <strain evidence="4">Ana</strain>
    </source>
</reference>
<dbReference type="PATRIC" id="fig|1666911.3.peg.3805"/>
<keyword evidence="4" id="KW-0645">Protease</keyword>
<dbReference type="InterPro" id="IPR052179">
    <property type="entry name" value="DD-CPase-like"/>
</dbReference>
<accession>A0A0P8DHF3</accession>
<dbReference type="STRING" id="1666911.HLUCCA11_07510"/>
<dbReference type="Proteomes" id="UP000050465">
    <property type="component" value="Unassembled WGS sequence"/>
</dbReference>
<keyword evidence="2" id="KW-0812">Transmembrane</keyword>
<feature type="region of interest" description="Disordered" evidence="1">
    <location>
        <begin position="1"/>
        <end position="28"/>
    </location>
</feature>
<dbReference type="AlphaFoldDB" id="A0A0P8DHF3"/>
<evidence type="ECO:0000256" key="2">
    <source>
        <dbReference type="SAM" id="Phobius"/>
    </source>
</evidence>
<evidence type="ECO:0000313" key="4">
    <source>
        <dbReference type="EMBL" id="KPQ36049.1"/>
    </source>
</evidence>
<dbReference type="PANTHER" id="PTHR34385:SF1">
    <property type="entry name" value="PEPTIDOGLYCAN L-ALANYL-D-GLUTAMATE ENDOPEPTIDASE CWLK"/>
    <property type="match status" value="1"/>
</dbReference>
<feature type="transmembrane region" description="Helical" evidence="2">
    <location>
        <begin position="52"/>
        <end position="69"/>
    </location>
</feature>
<dbReference type="InterPro" id="IPR009045">
    <property type="entry name" value="Zn_M74/Hedgehog-like"/>
</dbReference>
<evidence type="ECO:0000259" key="3">
    <source>
        <dbReference type="Pfam" id="PF02557"/>
    </source>
</evidence>
<dbReference type="InterPro" id="IPR003709">
    <property type="entry name" value="VanY-like_core_dom"/>
</dbReference>
<keyword evidence="2" id="KW-1133">Transmembrane helix</keyword>
<sequence>MSNLPPNDMSSKDISPSDIPQARRQTREVSWAEIEMASTPPSSKKRRRSLRLGLLAIAGLVISIGIWQWDLLSPQLYALRNPFQTARIQSPPTESANAIYSIESSIESTEPRTELKHSNREALAADEPDMLLNHRRYDVAPESELVPLNPGSLLKLQPAAQASLNAMIAKAKAEGVQLGVISAFRDLEDQHYLYFEVKAKRGENAKTRATVSAPPGYSEHHTGYAVDLIDESEPETALQESFENTAAYEWLSTNAAFFNFEMSFPKVDPAEASPINASPTEASQTEVSQAEVPSVAYEPWHWRYVGDQKSLETFYKN</sequence>
<name>A0A0P8DHF3_9CYAN</name>
<feature type="compositionally biased region" description="Polar residues" evidence="1">
    <location>
        <begin position="275"/>
        <end position="288"/>
    </location>
</feature>
<gene>
    <name evidence="4" type="primary">vanY</name>
    <name evidence="4" type="ORF">HLUCCA11_07510</name>
</gene>